<evidence type="ECO:0000313" key="6">
    <source>
        <dbReference type="Proteomes" id="UP000224634"/>
    </source>
</evidence>
<dbReference type="InterPro" id="IPR007946">
    <property type="entry name" value="AAR2"/>
</dbReference>
<accession>A0A2B7Y614</accession>
<proteinExistence type="inferred from homology"/>
<evidence type="ECO:0000256" key="2">
    <source>
        <dbReference type="SAM" id="MobiDB-lite"/>
    </source>
</evidence>
<sequence length="496" mass="54583">MSTTHTPTPTILISSLPPKTLIGIDLVTFTSTSDFHGIKNLPAGAHFLYHGTTESFSLRSGEWFFVASQQQLQREHNGFPGASRGIDVRLRKWDAGIEGLVPVDEGTEAGLQEAMRQRANLGRLWQAGRLFAYRQSVATAVAAAAEEEEEEEEEEQPEEKGEEGLERSHHNRGGDDWHLLTNSISPSVLSRILGTTTPDKDVDGRPRWVVSSASSAAQDTDHIPGLTTAEVAGAGGVAGEQEKDLRFLPIDLKRTWREGAVGRERTEAAQDRSWALGDIIRRYHDVDPKENGGSTTAEDDETRGEAHVLGEMQFTFLMVLTLMNFSCLEQWKRLLGLILTCRAAIGARRGFFVKVLRLLKLQLRHCDDVEGGLFEMDGDDGGALLRKLLTGFRKVVDGDFAGGNGVPDVQRELELLETWVQREYGWETRQGAIVRRGMVELEDGERVELEISGTEEDDETGDYAPVVVDLGEGGYQSADVDMEDTPTPTPTPTGAV</sequence>
<reference evidence="5 6" key="1">
    <citation type="submission" date="2017-10" db="EMBL/GenBank/DDBJ databases">
        <title>Comparative genomics in systemic dimorphic fungi from Ajellomycetaceae.</title>
        <authorList>
            <person name="Munoz J.F."/>
            <person name="Mcewen J.G."/>
            <person name="Clay O.K."/>
            <person name="Cuomo C.A."/>
        </authorList>
    </citation>
    <scope>NUCLEOTIDE SEQUENCE [LARGE SCALE GENOMIC DNA]</scope>
    <source>
        <strain evidence="5 6">UAMH7299</strain>
    </source>
</reference>
<dbReference type="OrthoDB" id="201752at2759"/>
<protein>
    <recommendedName>
        <fullName evidence="7">AAR2 family protein</fullName>
    </recommendedName>
</protein>
<dbReference type="PANTHER" id="PTHR12689">
    <property type="entry name" value="A1 CISTRON SPLICING FACTOR AAR2-RELATED"/>
    <property type="match status" value="1"/>
</dbReference>
<dbReference type="InterPro" id="IPR038514">
    <property type="entry name" value="AAR2_C_sf"/>
</dbReference>
<feature type="region of interest" description="Disordered" evidence="2">
    <location>
        <begin position="475"/>
        <end position="496"/>
    </location>
</feature>
<dbReference type="EMBL" id="PDNA01000072">
    <property type="protein sequence ID" value="PGH16645.1"/>
    <property type="molecule type" value="Genomic_DNA"/>
</dbReference>
<comment type="similarity">
    <text evidence="1">Belongs to the AAR2 family.</text>
</comment>
<organism evidence="5 6">
    <name type="scientific">Polytolypa hystricis (strain UAMH7299)</name>
    <dbReference type="NCBI Taxonomy" id="1447883"/>
    <lineage>
        <taxon>Eukaryota</taxon>
        <taxon>Fungi</taxon>
        <taxon>Dikarya</taxon>
        <taxon>Ascomycota</taxon>
        <taxon>Pezizomycotina</taxon>
        <taxon>Eurotiomycetes</taxon>
        <taxon>Eurotiomycetidae</taxon>
        <taxon>Onygenales</taxon>
        <taxon>Onygenales incertae sedis</taxon>
        <taxon>Polytolypa</taxon>
    </lineage>
</organism>
<feature type="compositionally biased region" description="Basic and acidic residues" evidence="2">
    <location>
        <begin position="158"/>
        <end position="178"/>
    </location>
</feature>
<evidence type="ECO:0000313" key="5">
    <source>
        <dbReference type="EMBL" id="PGH16645.1"/>
    </source>
</evidence>
<dbReference type="Gene3D" id="2.60.34.20">
    <property type="match status" value="1"/>
</dbReference>
<feature type="compositionally biased region" description="Pro residues" evidence="2">
    <location>
        <begin position="487"/>
        <end position="496"/>
    </location>
</feature>
<evidence type="ECO:0000259" key="3">
    <source>
        <dbReference type="Pfam" id="PF05282"/>
    </source>
</evidence>
<evidence type="ECO:0000259" key="4">
    <source>
        <dbReference type="Pfam" id="PF20981"/>
    </source>
</evidence>
<dbReference type="CDD" id="cd13777">
    <property type="entry name" value="Aar2_N"/>
    <property type="match status" value="1"/>
</dbReference>
<dbReference type="InterPro" id="IPR038516">
    <property type="entry name" value="AAR2_N_sf"/>
</dbReference>
<name>A0A2B7Y614_POLH7</name>
<dbReference type="Gene3D" id="1.25.40.550">
    <property type="entry name" value="Aar2, C-terminal domain-like"/>
    <property type="match status" value="1"/>
</dbReference>
<dbReference type="InterPro" id="IPR033648">
    <property type="entry name" value="AAR2_C"/>
</dbReference>
<gene>
    <name evidence="5" type="ORF">AJ80_05147</name>
</gene>
<dbReference type="AlphaFoldDB" id="A0A2B7Y614"/>
<dbReference type="GO" id="GO:0000244">
    <property type="term" value="P:spliceosomal tri-snRNP complex assembly"/>
    <property type="evidence" value="ECO:0007669"/>
    <property type="project" value="TreeGrafter"/>
</dbReference>
<keyword evidence="6" id="KW-1185">Reference proteome</keyword>
<dbReference type="Pfam" id="PF20981">
    <property type="entry name" value="AAR2_1st"/>
    <property type="match status" value="1"/>
</dbReference>
<comment type="caution">
    <text evidence="5">The sequence shown here is derived from an EMBL/GenBank/DDBJ whole genome shotgun (WGS) entry which is preliminary data.</text>
</comment>
<dbReference type="Proteomes" id="UP000224634">
    <property type="component" value="Unassembled WGS sequence"/>
</dbReference>
<evidence type="ECO:0008006" key="7">
    <source>
        <dbReference type="Google" id="ProtNLM"/>
    </source>
</evidence>
<feature type="compositionally biased region" description="Acidic residues" evidence="2">
    <location>
        <begin position="145"/>
        <end position="157"/>
    </location>
</feature>
<feature type="domain" description="AAR2 N-terminal" evidence="4">
    <location>
        <begin position="8"/>
        <end position="194"/>
    </location>
</feature>
<dbReference type="PANTHER" id="PTHR12689:SF4">
    <property type="entry name" value="PROTEIN AAR2 HOMOLOG"/>
    <property type="match status" value="1"/>
</dbReference>
<dbReference type="STRING" id="1447883.A0A2B7Y614"/>
<dbReference type="InterPro" id="IPR033647">
    <property type="entry name" value="Aar2_N"/>
</dbReference>
<dbReference type="Pfam" id="PF05282">
    <property type="entry name" value="AAR2"/>
    <property type="match status" value="1"/>
</dbReference>
<feature type="region of interest" description="Disordered" evidence="2">
    <location>
        <begin position="142"/>
        <end position="179"/>
    </location>
</feature>
<dbReference type="CDD" id="cd13778">
    <property type="entry name" value="Aar2_C"/>
    <property type="match status" value="1"/>
</dbReference>
<evidence type="ECO:0000256" key="1">
    <source>
        <dbReference type="ARBA" id="ARBA00006281"/>
    </source>
</evidence>
<feature type="domain" description="AAR2 C-terminal" evidence="3">
    <location>
        <begin position="247"/>
        <end position="428"/>
    </location>
</feature>